<dbReference type="PANTHER" id="PTHR33346:SF2">
    <property type="entry name" value="DEHYDRIN ERD14"/>
    <property type="match status" value="1"/>
</dbReference>
<feature type="compositionally biased region" description="Low complexity" evidence="2">
    <location>
        <begin position="196"/>
        <end position="206"/>
    </location>
</feature>
<reference evidence="3" key="1">
    <citation type="submission" date="2017-07" db="EMBL/GenBank/DDBJ databases">
        <title>Taro Niue Genome Assembly and Annotation.</title>
        <authorList>
            <person name="Atibalentja N."/>
            <person name="Keating K."/>
            <person name="Fields C.J."/>
        </authorList>
    </citation>
    <scope>NUCLEOTIDE SEQUENCE</scope>
    <source>
        <strain evidence="3">Niue_2</strain>
        <tissue evidence="3">Leaf</tissue>
    </source>
</reference>
<feature type="compositionally biased region" description="Basic and acidic residues" evidence="2">
    <location>
        <begin position="76"/>
        <end position="87"/>
    </location>
</feature>
<protein>
    <recommendedName>
        <fullName evidence="5">Dehydrin</fullName>
    </recommendedName>
</protein>
<dbReference type="Proteomes" id="UP000652761">
    <property type="component" value="Unassembled WGS sequence"/>
</dbReference>
<sequence>MAEEHHHLHSGEKVGEEVTDRGLFDFLGKKKEHEGKCEEEVVTVTEVEKVDGEGKCQQEVLVTEFEKVQVTEAVEEEKKKEGLLEKLHRSHSSSSSSSSDEEDAAEGEVEKKKKKKKSLKDKIKEKMTGGEKKDEAAEEHKEKVEVLEATTVVEDNTIPVEKIDELAPPESEALEKKSLLDKIKEKLPGGKKPAEEAAAPPAAVAEQCADQWKEHHEGDSPKEKKGFLGKIMDKIPGYHKGNGPEESSTTH</sequence>
<dbReference type="InterPro" id="IPR030513">
    <property type="entry name" value="Dehydrin_CS"/>
</dbReference>
<dbReference type="GO" id="GO:0009414">
    <property type="term" value="P:response to water deprivation"/>
    <property type="evidence" value="ECO:0007669"/>
    <property type="project" value="TreeGrafter"/>
</dbReference>
<feature type="region of interest" description="Disordered" evidence="2">
    <location>
        <begin position="186"/>
        <end position="251"/>
    </location>
</feature>
<evidence type="ECO:0000256" key="1">
    <source>
        <dbReference type="RuleBase" id="RU003995"/>
    </source>
</evidence>
<name>A0A843VA00_COLES</name>
<dbReference type="GO" id="GO:0009631">
    <property type="term" value="P:cold acclimation"/>
    <property type="evidence" value="ECO:0007669"/>
    <property type="project" value="TreeGrafter"/>
</dbReference>
<dbReference type="GO" id="GO:0005829">
    <property type="term" value="C:cytosol"/>
    <property type="evidence" value="ECO:0007669"/>
    <property type="project" value="TreeGrafter"/>
</dbReference>
<accession>A0A843VA00</accession>
<evidence type="ECO:0008006" key="5">
    <source>
        <dbReference type="Google" id="ProtNLM"/>
    </source>
</evidence>
<dbReference type="PANTHER" id="PTHR33346">
    <property type="entry name" value="DEHYDRIN XERO 2-RELATED"/>
    <property type="match status" value="1"/>
</dbReference>
<evidence type="ECO:0000256" key="2">
    <source>
        <dbReference type="SAM" id="MobiDB-lite"/>
    </source>
</evidence>
<dbReference type="GO" id="GO:0009737">
    <property type="term" value="P:response to abscisic acid"/>
    <property type="evidence" value="ECO:0007669"/>
    <property type="project" value="TreeGrafter"/>
</dbReference>
<dbReference type="AlphaFoldDB" id="A0A843VA00"/>
<comment type="caution">
    <text evidence="3">The sequence shown here is derived from an EMBL/GenBank/DDBJ whole genome shotgun (WGS) entry which is preliminary data.</text>
</comment>
<dbReference type="GO" id="GO:0016020">
    <property type="term" value="C:membrane"/>
    <property type="evidence" value="ECO:0007669"/>
    <property type="project" value="TreeGrafter"/>
</dbReference>
<keyword evidence="4" id="KW-1185">Reference proteome</keyword>
<evidence type="ECO:0000313" key="4">
    <source>
        <dbReference type="Proteomes" id="UP000652761"/>
    </source>
</evidence>
<feature type="compositionally biased region" description="Basic and acidic residues" evidence="2">
    <location>
        <begin position="186"/>
        <end position="195"/>
    </location>
</feature>
<feature type="compositionally biased region" description="Basic and acidic residues" evidence="2">
    <location>
        <begin position="120"/>
        <end position="146"/>
    </location>
</feature>
<comment type="similarity">
    <text evidence="1">Belongs to the plant dehydrin family.</text>
</comment>
<dbReference type="EMBL" id="NMUH01001535">
    <property type="protein sequence ID" value="MQL93231.1"/>
    <property type="molecule type" value="Genomic_DNA"/>
</dbReference>
<dbReference type="PROSITE" id="PS00823">
    <property type="entry name" value="DEHYDRIN_2"/>
    <property type="match status" value="1"/>
</dbReference>
<organism evidence="3 4">
    <name type="scientific">Colocasia esculenta</name>
    <name type="common">Wild taro</name>
    <name type="synonym">Arum esculentum</name>
    <dbReference type="NCBI Taxonomy" id="4460"/>
    <lineage>
        <taxon>Eukaryota</taxon>
        <taxon>Viridiplantae</taxon>
        <taxon>Streptophyta</taxon>
        <taxon>Embryophyta</taxon>
        <taxon>Tracheophyta</taxon>
        <taxon>Spermatophyta</taxon>
        <taxon>Magnoliopsida</taxon>
        <taxon>Liliopsida</taxon>
        <taxon>Araceae</taxon>
        <taxon>Aroideae</taxon>
        <taxon>Colocasieae</taxon>
        <taxon>Colocasia</taxon>
    </lineage>
</organism>
<feature type="region of interest" description="Disordered" evidence="2">
    <location>
        <begin position="72"/>
        <end position="155"/>
    </location>
</feature>
<gene>
    <name evidence="3" type="ORF">Taro_025874</name>
</gene>
<dbReference type="InterPro" id="IPR000167">
    <property type="entry name" value="Dehydrin"/>
</dbReference>
<proteinExistence type="inferred from homology"/>
<evidence type="ECO:0000313" key="3">
    <source>
        <dbReference type="EMBL" id="MQL93231.1"/>
    </source>
</evidence>
<dbReference type="Pfam" id="PF00257">
    <property type="entry name" value="Dehydrin"/>
    <property type="match status" value="1"/>
</dbReference>
<feature type="compositionally biased region" description="Basic and acidic residues" evidence="2">
    <location>
        <begin position="211"/>
        <end position="226"/>
    </location>
</feature>
<dbReference type="OrthoDB" id="786745at2759"/>